<organism evidence="2 3">
    <name type="scientific">Methylovirgula ligni</name>
    <dbReference type="NCBI Taxonomy" id="569860"/>
    <lineage>
        <taxon>Bacteria</taxon>
        <taxon>Pseudomonadati</taxon>
        <taxon>Pseudomonadota</taxon>
        <taxon>Alphaproteobacteria</taxon>
        <taxon>Hyphomicrobiales</taxon>
        <taxon>Beijerinckiaceae</taxon>
        <taxon>Methylovirgula</taxon>
    </lineage>
</organism>
<comment type="caution">
    <text evidence="2">The sequence shown here is derived from an EMBL/GenBank/DDBJ whole genome shotgun (WGS) entry which is preliminary data.</text>
</comment>
<dbReference type="InterPro" id="IPR007047">
    <property type="entry name" value="Flp_Fap"/>
</dbReference>
<reference evidence="2" key="1">
    <citation type="submission" date="2018-08" db="EMBL/GenBank/DDBJ databases">
        <title>Genomic Encyclopedia of Type Strains, Phase IV (KMG-IV): sequencing the most valuable type-strain genomes for metagenomic binning, comparative biology and taxonomic classification.</title>
        <authorList>
            <person name="Goeker M."/>
        </authorList>
    </citation>
    <scope>NUCLEOTIDE SEQUENCE [LARGE SCALE GENOMIC DNA]</scope>
    <source>
        <strain evidence="2">BW863</strain>
    </source>
</reference>
<dbReference type="AlphaFoldDB" id="A0A3D9Z9W5"/>
<dbReference type="EMBL" id="QUMO01000002">
    <property type="protein sequence ID" value="REF88056.1"/>
    <property type="molecule type" value="Genomic_DNA"/>
</dbReference>
<keyword evidence="1" id="KW-0472">Membrane</keyword>
<keyword evidence="3" id="KW-1185">Reference proteome</keyword>
<keyword evidence="1" id="KW-0812">Transmembrane</keyword>
<protein>
    <submittedName>
        <fullName evidence="2">Pilus assembly protein Flp/PilA</fullName>
    </submittedName>
</protein>
<evidence type="ECO:0000313" key="3">
    <source>
        <dbReference type="Proteomes" id="UP000256900"/>
    </source>
</evidence>
<feature type="transmembrane region" description="Helical" evidence="1">
    <location>
        <begin position="20"/>
        <end position="41"/>
    </location>
</feature>
<proteinExistence type="predicted"/>
<gene>
    <name evidence="2" type="ORF">DES32_1697</name>
</gene>
<sequence length="54" mass="5787">MNLIRRFIRDECAATSIEYALIGCVISVVIVAAVRAVGVALQSKFYGPISSNLS</sequence>
<keyword evidence="1" id="KW-1133">Transmembrane helix</keyword>
<evidence type="ECO:0000256" key="1">
    <source>
        <dbReference type="SAM" id="Phobius"/>
    </source>
</evidence>
<dbReference type="Pfam" id="PF04964">
    <property type="entry name" value="Flp_Fap"/>
    <property type="match status" value="1"/>
</dbReference>
<name>A0A3D9Z9W5_9HYPH</name>
<evidence type="ECO:0000313" key="2">
    <source>
        <dbReference type="EMBL" id="REF88056.1"/>
    </source>
</evidence>
<accession>A0A3D9Z9W5</accession>
<dbReference type="Proteomes" id="UP000256900">
    <property type="component" value="Unassembled WGS sequence"/>
</dbReference>
<dbReference type="RefSeq" id="WP_115836182.1">
    <property type="nucleotide sequence ID" value="NZ_CP025086.1"/>
</dbReference>